<sequence>MRTCQTTPAELISAARADYFFLATPQHWWFTTGRVAQVTVDRDAIHLWSAAGEDVEPWVDPLRQVLDLLHAVAGSGWRAFGWAEPELWHALAGRPDLVGGDHPLLHLVIPADMADITPSRSVAAASPVAAFRMGATEWVVPDGHHVSTGFPSFPGLVGERSAAVLTLDSRTELADVIRIG</sequence>
<proteinExistence type="predicted"/>
<accession>A0A421B653</accession>
<name>A0A421B653_9PSEU</name>
<gene>
    <name evidence="1" type="ORF">CLV68_0259</name>
</gene>
<dbReference type="EMBL" id="RCDD01000001">
    <property type="protein sequence ID" value="RLK59775.1"/>
    <property type="molecule type" value="Genomic_DNA"/>
</dbReference>
<comment type="caution">
    <text evidence="1">The sequence shown here is derived from an EMBL/GenBank/DDBJ whole genome shotgun (WGS) entry which is preliminary data.</text>
</comment>
<dbReference type="AlphaFoldDB" id="A0A421B653"/>
<evidence type="ECO:0000313" key="1">
    <source>
        <dbReference type="EMBL" id="RLK59775.1"/>
    </source>
</evidence>
<organism evidence="1 2">
    <name type="scientific">Actinokineospora cianjurensis</name>
    <dbReference type="NCBI Taxonomy" id="585224"/>
    <lineage>
        <taxon>Bacteria</taxon>
        <taxon>Bacillati</taxon>
        <taxon>Actinomycetota</taxon>
        <taxon>Actinomycetes</taxon>
        <taxon>Pseudonocardiales</taxon>
        <taxon>Pseudonocardiaceae</taxon>
        <taxon>Actinokineospora</taxon>
    </lineage>
</organism>
<keyword evidence="2" id="KW-1185">Reference proteome</keyword>
<evidence type="ECO:0000313" key="2">
    <source>
        <dbReference type="Proteomes" id="UP000282454"/>
    </source>
</evidence>
<protein>
    <submittedName>
        <fullName evidence="1">Uncharacterized protein</fullName>
    </submittedName>
</protein>
<dbReference type="Proteomes" id="UP000282454">
    <property type="component" value="Unassembled WGS sequence"/>
</dbReference>
<dbReference type="RefSeq" id="WP_121388806.1">
    <property type="nucleotide sequence ID" value="NZ_RCDD01000001.1"/>
</dbReference>
<reference evidence="1 2" key="1">
    <citation type="submission" date="2018-10" db="EMBL/GenBank/DDBJ databases">
        <title>Genomic Encyclopedia of Archaeal and Bacterial Type Strains, Phase II (KMG-II): from individual species to whole genera.</title>
        <authorList>
            <person name="Goeker M."/>
        </authorList>
    </citation>
    <scope>NUCLEOTIDE SEQUENCE [LARGE SCALE GENOMIC DNA]</scope>
    <source>
        <strain evidence="1 2">DSM 45657</strain>
    </source>
</reference>